<dbReference type="SUPFAM" id="SSF56104">
    <property type="entry name" value="SAICAR synthase-like"/>
    <property type="match status" value="1"/>
</dbReference>
<dbReference type="InterPro" id="IPR023610">
    <property type="entry name" value="PInositol-4/5-P-5/4-kinase"/>
</dbReference>
<dbReference type="EMBL" id="JAXQNO010000003">
    <property type="protein sequence ID" value="KAK4801676.1"/>
    <property type="molecule type" value="Genomic_DNA"/>
</dbReference>
<dbReference type="PANTHER" id="PTHR23086">
    <property type="entry name" value="PHOSPHATIDYLINOSITOL-4-PHOSPHATE 5-KINASE"/>
    <property type="match status" value="1"/>
</dbReference>
<dbReference type="EC" id="2.7.1.68" evidence="1"/>
<keyword evidence="3" id="KW-0547">Nucleotide-binding</keyword>
<dbReference type="Pfam" id="PF01504">
    <property type="entry name" value="PIP5K"/>
    <property type="match status" value="1"/>
</dbReference>
<evidence type="ECO:0000256" key="2">
    <source>
        <dbReference type="ARBA" id="ARBA00022777"/>
    </source>
</evidence>
<organism evidence="5 6">
    <name type="scientific">Trapa natans</name>
    <name type="common">Water chestnut</name>
    <dbReference type="NCBI Taxonomy" id="22666"/>
    <lineage>
        <taxon>Eukaryota</taxon>
        <taxon>Viridiplantae</taxon>
        <taxon>Streptophyta</taxon>
        <taxon>Embryophyta</taxon>
        <taxon>Tracheophyta</taxon>
        <taxon>Spermatophyta</taxon>
        <taxon>Magnoliopsida</taxon>
        <taxon>eudicotyledons</taxon>
        <taxon>Gunneridae</taxon>
        <taxon>Pentapetalae</taxon>
        <taxon>rosids</taxon>
        <taxon>malvids</taxon>
        <taxon>Myrtales</taxon>
        <taxon>Lythraceae</taxon>
        <taxon>Trapa</taxon>
    </lineage>
</organism>
<evidence type="ECO:0000256" key="3">
    <source>
        <dbReference type="PROSITE-ProRule" id="PRU00781"/>
    </source>
</evidence>
<dbReference type="InterPro" id="IPR002498">
    <property type="entry name" value="PInositol-4-P-4/5-kinase_core"/>
</dbReference>
<dbReference type="Gene3D" id="3.30.800.10">
    <property type="entry name" value="Phosphatidylinositol Phosphate Kinase II Beta"/>
    <property type="match status" value="1"/>
</dbReference>
<keyword evidence="2 3" id="KW-0418">Kinase</keyword>
<keyword evidence="6" id="KW-1185">Reference proteome</keyword>
<dbReference type="GO" id="GO:0005886">
    <property type="term" value="C:plasma membrane"/>
    <property type="evidence" value="ECO:0007669"/>
    <property type="project" value="TreeGrafter"/>
</dbReference>
<keyword evidence="3" id="KW-0067">ATP-binding</keyword>
<dbReference type="InterPro" id="IPR027483">
    <property type="entry name" value="PInositol-4-P-4/5-kinase_C_sf"/>
</dbReference>
<dbReference type="Proteomes" id="UP001346149">
    <property type="component" value="Unassembled WGS sequence"/>
</dbReference>
<proteinExistence type="predicted"/>
<protein>
    <recommendedName>
        <fullName evidence="1">1-phosphatidylinositol-4-phosphate 5-kinase</fullName>
        <ecNumber evidence="1">2.7.1.68</ecNumber>
    </recommendedName>
</protein>
<feature type="domain" description="PIPK" evidence="4">
    <location>
        <begin position="1"/>
        <end position="363"/>
    </location>
</feature>
<evidence type="ECO:0000256" key="1">
    <source>
        <dbReference type="ARBA" id="ARBA00012172"/>
    </source>
</evidence>
<evidence type="ECO:0000259" key="4">
    <source>
        <dbReference type="PROSITE" id="PS51455"/>
    </source>
</evidence>
<gene>
    <name evidence="5" type="ORF">SAY86_022163</name>
</gene>
<comment type="caution">
    <text evidence="5">The sequence shown here is derived from an EMBL/GenBank/DDBJ whole genome shotgun (WGS) entry which is preliminary data.</text>
</comment>
<evidence type="ECO:0000313" key="5">
    <source>
        <dbReference type="EMBL" id="KAK4801676.1"/>
    </source>
</evidence>
<dbReference type="SMART" id="SM00330">
    <property type="entry name" value="PIPKc"/>
    <property type="match status" value="1"/>
</dbReference>
<evidence type="ECO:0000313" key="6">
    <source>
        <dbReference type="Proteomes" id="UP001346149"/>
    </source>
</evidence>
<accession>A0AAN7RKV4</accession>
<sequence length="377" mass="43384">MAVDKREASPADFTYSERTVIRCSTPEFSFLSTETTAEFDWKDYSPAVFRHIQAMDNINYDDYMLSVCGHANLLGICSSPRPGTLHPVPHNDSFMICTLKKTEMKVLRGMLPNYYHHIKKFGASLLPKFYGLHLVRLHRGLKVYFVVVSNVLKSDQYIHFYYDLKGSLQGRRFNKLEIDQKTLLKDVDLDLRFYLEPLIQARLLAQIKHDCEFLEAEGIMDYSLVLGIHVETSYQGLANIQHSDAGTVSEDTENIELTMPDMCEPYTKPSFKIGVKLPARAIRTPKETISSRESVSVTQGMKMRSESYNVFLYFGIVDILKNYGMGKRIEHVYKSLQYNSKMISAVNPRVYSSRSQEFLGSIFREDETRELIILLQL</sequence>
<dbReference type="PANTHER" id="PTHR23086:SF111">
    <property type="entry name" value="PHOSPHATIDYLINOSITOL 4-PHOSPHATE 5-KINASE 10"/>
    <property type="match status" value="1"/>
</dbReference>
<dbReference type="Gene3D" id="3.30.810.10">
    <property type="entry name" value="2-Layer Sandwich"/>
    <property type="match status" value="1"/>
</dbReference>
<keyword evidence="3" id="KW-0808">Transferase</keyword>
<dbReference type="GO" id="GO:0016308">
    <property type="term" value="F:1-phosphatidylinositol-4-phosphate 5-kinase activity"/>
    <property type="evidence" value="ECO:0007669"/>
    <property type="project" value="UniProtKB-EC"/>
</dbReference>
<dbReference type="GO" id="GO:0046854">
    <property type="term" value="P:phosphatidylinositol phosphate biosynthetic process"/>
    <property type="evidence" value="ECO:0007669"/>
    <property type="project" value="TreeGrafter"/>
</dbReference>
<dbReference type="GO" id="GO:0005524">
    <property type="term" value="F:ATP binding"/>
    <property type="evidence" value="ECO:0007669"/>
    <property type="project" value="UniProtKB-UniRule"/>
</dbReference>
<dbReference type="InterPro" id="IPR027484">
    <property type="entry name" value="PInositol-4-P-5-kinase_N"/>
</dbReference>
<name>A0AAN7RKV4_TRANT</name>
<dbReference type="AlphaFoldDB" id="A0AAN7RKV4"/>
<dbReference type="PROSITE" id="PS51455">
    <property type="entry name" value="PIPK"/>
    <property type="match status" value="1"/>
</dbReference>
<reference evidence="5 6" key="1">
    <citation type="journal article" date="2023" name="Hortic Res">
        <title>Pangenome of water caltrop reveals structural variations and asymmetric subgenome divergence after allopolyploidization.</title>
        <authorList>
            <person name="Zhang X."/>
            <person name="Chen Y."/>
            <person name="Wang L."/>
            <person name="Yuan Y."/>
            <person name="Fang M."/>
            <person name="Shi L."/>
            <person name="Lu R."/>
            <person name="Comes H.P."/>
            <person name="Ma Y."/>
            <person name="Chen Y."/>
            <person name="Huang G."/>
            <person name="Zhou Y."/>
            <person name="Zheng Z."/>
            <person name="Qiu Y."/>
        </authorList>
    </citation>
    <scope>NUCLEOTIDE SEQUENCE [LARGE SCALE GENOMIC DNA]</scope>
    <source>
        <strain evidence="5">F231</strain>
    </source>
</reference>